<evidence type="ECO:0000313" key="1">
    <source>
        <dbReference type="EMBL" id="ARK28894.1"/>
    </source>
</evidence>
<dbReference type="Proteomes" id="UP000193006">
    <property type="component" value="Chromosome"/>
</dbReference>
<dbReference type="EC" id="2.8.3.12" evidence="1"/>
<dbReference type="Gene3D" id="3.40.1080.10">
    <property type="entry name" value="Glutaconate Coenzyme A-transferase"/>
    <property type="match status" value="1"/>
</dbReference>
<dbReference type="RefSeq" id="WP_257391626.1">
    <property type="nucleotide sequence ID" value="NZ_CP020814.1"/>
</dbReference>
<dbReference type="SUPFAM" id="SSF100950">
    <property type="entry name" value="NagB/RpiA/CoA transferase-like"/>
    <property type="match status" value="1"/>
</dbReference>
<dbReference type="GO" id="GO:0018730">
    <property type="term" value="F:glutaconate CoA-transferase activity"/>
    <property type="evidence" value="ECO:0007669"/>
    <property type="project" value="UniProtKB-EC"/>
</dbReference>
<name>A0A1X9M895_9BACI</name>
<sequence>MLVPGFKVTSVVHCPAYCHPSPMQGLYGRDHQFFHEYHTATKTREGFIDWIDKYVKGVDTHEQYLHLVGNTRLEALKVKSERLASPVNYASE</sequence>
<gene>
    <name evidence="1" type="primary">gctA</name>
    <name evidence="1" type="ORF">BkAM31D_02940</name>
</gene>
<organism evidence="1 2">
    <name type="scientific">Halalkalibacter krulwichiae</name>
    <dbReference type="NCBI Taxonomy" id="199441"/>
    <lineage>
        <taxon>Bacteria</taxon>
        <taxon>Bacillati</taxon>
        <taxon>Bacillota</taxon>
        <taxon>Bacilli</taxon>
        <taxon>Bacillales</taxon>
        <taxon>Bacillaceae</taxon>
        <taxon>Halalkalibacter</taxon>
    </lineage>
</organism>
<proteinExistence type="predicted"/>
<keyword evidence="1" id="KW-0808">Transferase</keyword>
<dbReference type="InterPro" id="IPR037171">
    <property type="entry name" value="NagB/RpiA_transferase-like"/>
</dbReference>
<dbReference type="AlphaFoldDB" id="A0A1X9M895"/>
<dbReference type="KEGG" id="bkw:BkAM31D_02940"/>
<dbReference type="EMBL" id="CP020814">
    <property type="protein sequence ID" value="ARK28894.1"/>
    <property type="molecule type" value="Genomic_DNA"/>
</dbReference>
<protein>
    <submittedName>
        <fullName evidence="1">Glutaconate CoA-transferase subunit A</fullName>
        <ecNumber evidence="1">2.8.3.12</ecNumber>
    </submittedName>
</protein>
<keyword evidence="2" id="KW-1185">Reference proteome</keyword>
<accession>A0A1X9M895</accession>
<dbReference type="STRING" id="199441.BkAM31D_02940"/>
<reference evidence="1 2" key="1">
    <citation type="submission" date="2017-04" db="EMBL/GenBank/DDBJ databases">
        <title>Bacillus krulwichiae AM31D Genome sequencing and assembly.</title>
        <authorList>
            <person name="Krulwich T.A."/>
            <person name="Anastor L."/>
            <person name="Ehrlich R."/>
            <person name="Ehrlich G.D."/>
            <person name="Janto B."/>
        </authorList>
    </citation>
    <scope>NUCLEOTIDE SEQUENCE [LARGE SCALE GENOMIC DNA]</scope>
    <source>
        <strain evidence="1 2">AM31D</strain>
    </source>
</reference>
<evidence type="ECO:0000313" key="2">
    <source>
        <dbReference type="Proteomes" id="UP000193006"/>
    </source>
</evidence>